<dbReference type="InterPro" id="IPR056146">
    <property type="entry name" value="DUF7729"/>
</dbReference>
<dbReference type="RefSeq" id="XP_020057417.1">
    <property type="nucleotide sequence ID" value="XM_020199463.1"/>
</dbReference>
<dbReference type="VEuPathDB" id="FungiDB:ASPACDRAFT_27069"/>
<proteinExistence type="predicted"/>
<dbReference type="OrthoDB" id="2564812at2759"/>
<dbReference type="PANTHER" id="PTHR39460">
    <property type="entry name" value="EXPRESSED PROTEIN"/>
    <property type="match status" value="1"/>
</dbReference>
<keyword evidence="3" id="KW-1185">Reference proteome</keyword>
<evidence type="ECO:0000259" key="1">
    <source>
        <dbReference type="Pfam" id="PF24855"/>
    </source>
</evidence>
<gene>
    <name evidence="2" type="ORF">ASPACDRAFT_27069</name>
</gene>
<organism evidence="2 3">
    <name type="scientific">Aspergillus aculeatus (strain ATCC 16872 / CBS 172.66 / WB 5094)</name>
    <dbReference type="NCBI Taxonomy" id="690307"/>
    <lineage>
        <taxon>Eukaryota</taxon>
        <taxon>Fungi</taxon>
        <taxon>Dikarya</taxon>
        <taxon>Ascomycota</taxon>
        <taxon>Pezizomycotina</taxon>
        <taxon>Eurotiomycetes</taxon>
        <taxon>Eurotiomycetidae</taxon>
        <taxon>Eurotiales</taxon>
        <taxon>Aspergillaceae</taxon>
        <taxon>Aspergillus</taxon>
        <taxon>Aspergillus subgen. Circumdati</taxon>
    </lineage>
</organism>
<dbReference type="GeneID" id="30973277"/>
<sequence length="303" mass="32404">MLLRGDSAGQIHHPRREIVIVNPKDIVGLSILVADEDSAIPQQDKSHLSTRASSNSDSFPTAFDTSLSNNFTTTACPKFFTSFLSNSTITSCHAVSMLLRDSSSFFHVLTSATLTSELLDTACASNVTDCASIFSALAVELLKEDVCGKDYSAGNPLVTNAYTDMITYEPLYRATCLQSPSTKNYCFVDAISNTTNSADYDVYFLPYGSIISASPSPTCNKCLQATLALFATWAEVDGQPLVNSYIPSAEAINTDCGENFANVNITVGSEKVGSGSGLVVPLPQWSTWGLVTFSIGLATLLTF</sequence>
<reference evidence="3" key="1">
    <citation type="journal article" date="2017" name="Genome Biol.">
        <title>Comparative genomics reveals high biological diversity and specific adaptations in the industrially and medically important fungal genus Aspergillus.</title>
        <authorList>
            <person name="de Vries R.P."/>
            <person name="Riley R."/>
            <person name="Wiebenga A."/>
            <person name="Aguilar-Osorio G."/>
            <person name="Amillis S."/>
            <person name="Uchima C.A."/>
            <person name="Anderluh G."/>
            <person name="Asadollahi M."/>
            <person name="Askin M."/>
            <person name="Barry K."/>
            <person name="Battaglia E."/>
            <person name="Bayram O."/>
            <person name="Benocci T."/>
            <person name="Braus-Stromeyer S.A."/>
            <person name="Caldana C."/>
            <person name="Canovas D."/>
            <person name="Cerqueira G.C."/>
            <person name="Chen F."/>
            <person name="Chen W."/>
            <person name="Choi C."/>
            <person name="Clum A."/>
            <person name="Dos Santos R.A."/>
            <person name="Damasio A.R."/>
            <person name="Diallinas G."/>
            <person name="Emri T."/>
            <person name="Fekete E."/>
            <person name="Flipphi M."/>
            <person name="Freyberg S."/>
            <person name="Gallo A."/>
            <person name="Gournas C."/>
            <person name="Habgood R."/>
            <person name="Hainaut M."/>
            <person name="Harispe M.L."/>
            <person name="Henrissat B."/>
            <person name="Hilden K.S."/>
            <person name="Hope R."/>
            <person name="Hossain A."/>
            <person name="Karabika E."/>
            <person name="Karaffa L."/>
            <person name="Karanyi Z."/>
            <person name="Krasevec N."/>
            <person name="Kuo A."/>
            <person name="Kusch H."/>
            <person name="LaButti K."/>
            <person name="Lagendijk E.L."/>
            <person name="Lapidus A."/>
            <person name="Levasseur A."/>
            <person name="Lindquist E."/>
            <person name="Lipzen A."/>
            <person name="Logrieco A.F."/>
            <person name="MacCabe A."/>
            <person name="Maekelae M.R."/>
            <person name="Malavazi I."/>
            <person name="Melin P."/>
            <person name="Meyer V."/>
            <person name="Mielnichuk N."/>
            <person name="Miskei M."/>
            <person name="Molnar A.P."/>
            <person name="Mule G."/>
            <person name="Ngan C.Y."/>
            <person name="Orejas M."/>
            <person name="Orosz E."/>
            <person name="Ouedraogo J.P."/>
            <person name="Overkamp K.M."/>
            <person name="Park H.-S."/>
            <person name="Perrone G."/>
            <person name="Piumi F."/>
            <person name="Punt P.J."/>
            <person name="Ram A.F."/>
            <person name="Ramon A."/>
            <person name="Rauscher S."/>
            <person name="Record E."/>
            <person name="Riano-Pachon D.M."/>
            <person name="Robert V."/>
            <person name="Roehrig J."/>
            <person name="Ruller R."/>
            <person name="Salamov A."/>
            <person name="Salih N.S."/>
            <person name="Samson R.A."/>
            <person name="Sandor E."/>
            <person name="Sanguinetti M."/>
            <person name="Schuetze T."/>
            <person name="Sepcic K."/>
            <person name="Shelest E."/>
            <person name="Sherlock G."/>
            <person name="Sophianopoulou V."/>
            <person name="Squina F.M."/>
            <person name="Sun H."/>
            <person name="Susca A."/>
            <person name="Todd R.B."/>
            <person name="Tsang A."/>
            <person name="Unkles S.E."/>
            <person name="van de Wiele N."/>
            <person name="van Rossen-Uffink D."/>
            <person name="Oliveira J.V."/>
            <person name="Vesth T.C."/>
            <person name="Visser J."/>
            <person name="Yu J.-H."/>
            <person name="Zhou M."/>
            <person name="Andersen M.R."/>
            <person name="Archer D.B."/>
            <person name="Baker S.E."/>
            <person name="Benoit I."/>
            <person name="Brakhage A.A."/>
            <person name="Braus G.H."/>
            <person name="Fischer R."/>
            <person name="Frisvad J.C."/>
            <person name="Goldman G.H."/>
            <person name="Houbraken J."/>
            <person name="Oakley B."/>
            <person name="Pocsi I."/>
            <person name="Scazzocchio C."/>
            <person name="Seiboth B."/>
            <person name="vanKuyk P.A."/>
            <person name="Wortman J."/>
            <person name="Dyer P.S."/>
            <person name="Grigoriev I.V."/>
        </authorList>
    </citation>
    <scope>NUCLEOTIDE SEQUENCE [LARGE SCALE GENOMIC DNA]</scope>
    <source>
        <strain evidence="3">ATCC 16872 / CBS 172.66 / WB 5094</strain>
    </source>
</reference>
<dbReference type="AlphaFoldDB" id="A0A1L9WYV4"/>
<dbReference type="Pfam" id="PF24855">
    <property type="entry name" value="DUF7729"/>
    <property type="match status" value="1"/>
</dbReference>
<protein>
    <recommendedName>
        <fullName evidence="1">DUF7729 domain-containing protein</fullName>
    </recommendedName>
</protein>
<name>A0A1L9WYV4_ASPA1</name>
<dbReference type="OMA" id="WRANTTI"/>
<evidence type="ECO:0000313" key="3">
    <source>
        <dbReference type="Proteomes" id="UP000184546"/>
    </source>
</evidence>
<feature type="domain" description="DUF7729" evidence="1">
    <location>
        <begin position="58"/>
        <end position="264"/>
    </location>
</feature>
<evidence type="ECO:0000313" key="2">
    <source>
        <dbReference type="EMBL" id="OJK01078.1"/>
    </source>
</evidence>
<dbReference type="EMBL" id="KV878975">
    <property type="protein sequence ID" value="OJK01078.1"/>
    <property type="molecule type" value="Genomic_DNA"/>
</dbReference>
<accession>A0A1L9WYV4</accession>
<dbReference type="PANTHER" id="PTHR39460:SF1">
    <property type="entry name" value="C6 TRANSCRIPTION FACTOR"/>
    <property type="match status" value="1"/>
</dbReference>
<dbReference type="Proteomes" id="UP000184546">
    <property type="component" value="Unassembled WGS sequence"/>
</dbReference>